<accession>A0A2W5TJI4</accession>
<reference evidence="1 2" key="1">
    <citation type="submission" date="2017-08" db="EMBL/GenBank/DDBJ databases">
        <title>Infants hospitalized years apart are colonized by the same room-sourced microbial strains.</title>
        <authorList>
            <person name="Brooks B."/>
            <person name="Olm M.R."/>
            <person name="Firek B.A."/>
            <person name="Baker R."/>
            <person name="Thomas B.C."/>
            <person name="Morowitz M.J."/>
            <person name="Banfield J.F."/>
        </authorList>
    </citation>
    <scope>NUCLEOTIDE SEQUENCE [LARGE SCALE GENOMIC DNA]</scope>
    <source>
        <strain evidence="1">S2_003_000_R2_11</strain>
    </source>
</reference>
<evidence type="ECO:0000313" key="1">
    <source>
        <dbReference type="EMBL" id="PZQ95867.1"/>
    </source>
</evidence>
<sequence length="178" mass="21025">MQRILIGLWQVFRRDPRRDAMTDLAKMTAKERANYHYLADVLRRLEWDLHNTIEASDRIPTEWHEIARDRHAKRKIKVTLALEEDVVRFFKSMGAGHGPRMNDVLRAFMHSRLAGVLRGAETVDYFRRRSEYFHDGRKPWWGDTARELGEGEPITEADRKAATREYGKAQMQVRKAEF</sequence>
<evidence type="ECO:0008006" key="3">
    <source>
        <dbReference type="Google" id="ProtNLM"/>
    </source>
</evidence>
<dbReference type="EMBL" id="QFQS01000005">
    <property type="protein sequence ID" value="PZQ95867.1"/>
    <property type="molecule type" value="Genomic_DNA"/>
</dbReference>
<dbReference type="AlphaFoldDB" id="A0A2W5TJI4"/>
<name>A0A2W5TJI4_CERSP</name>
<dbReference type="InterPro" id="IPR025528">
    <property type="entry name" value="BrnA_antitoxin"/>
</dbReference>
<gene>
    <name evidence="1" type="ORF">DI533_17660</name>
</gene>
<dbReference type="Pfam" id="PF14384">
    <property type="entry name" value="BrnA_antitoxin"/>
    <property type="match status" value="1"/>
</dbReference>
<proteinExistence type="predicted"/>
<protein>
    <recommendedName>
        <fullName evidence="3">BrnA antitoxin of type II toxin-antitoxin system</fullName>
    </recommendedName>
</protein>
<comment type="caution">
    <text evidence="1">The sequence shown here is derived from an EMBL/GenBank/DDBJ whole genome shotgun (WGS) entry which is preliminary data.</text>
</comment>
<organism evidence="1 2">
    <name type="scientific">Cereibacter sphaeroides</name>
    <name type="common">Rhodobacter sphaeroides</name>
    <dbReference type="NCBI Taxonomy" id="1063"/>
    <lineage>
        <taxon>Bacteria</taxon>
        <taxon>Pseudomonadati</taxon>
        <taxon>Pseudomonadota</taxon>
        <taxon>Alphaproteobacteria</taxon>
        <taxon>Rhodobacterales</taxon>
        <taxon>Paracoccaceae</taxon>
        <taxon>Cereibacter</taxon>
    </lineage>
</organism>
<dbReference type="Proteomes" id="UP000248975">
    <property type="component" value="Unassembled WGS sequence"/>
</dbReference>
<evidence type="ECO:0000313" key="2">
    <source>
        <dbReference type="Proteomes" id="UP000248975"/>
    </source>
</evidence>